<dbReference type="OrthoDB" id="416736at2759"/>
<proteinExistence type="predicted"/>
<keyword evidence="1" id="KW-0472">Membrane</keyword>
<feature type="transmembrane region" description="Helical" evidence="1">
    <location>
        <begin position="313"/>
        <end position="340"/>
    </location>
</feature>
<feature type="transmembrane region" description="Helical" evidence="1">
    <location>
        <begin position="267"/>
        <end position="293"/>
    </location>
</feature>
<reference evidence="3" key="2">
    <citation type="submission" date="2024-04" db="EMBL/GenBank/DDBJ databases">
        <authorList>
            <person name="Chen Y."/>
            <person name="Shah S."/>
            <person name="Dougan E. K."/>
            <person name="Thang M."/>
            <person name="Chan C."/>
        </authorList>
    </citation>
    <scope>NUCLEOTIDE SEQUENCE [LARGE SCALE GENOMIC DNA]</scope>
</reference>
<evidence type="ECO:0000313" key="4">
    <source>
        <dbReference type="EMBL" id="CAL4806592.1"/>
    </source>
</evidence>
<feature type="transmembrane region" description="Helical" evidence="1">
    <location>
        <begin position="361"/>
        <end position="383"/>
    </location>
</feature>
<name>A0A9P1GR17_9DINO</name>
<evidence type="ECO:0000313" key="2">
    <source>
        <dbReference type="EMBL" id="CAI4019280.1"/>
    </source>
</evidence>
<gene>
    <name evidence="2" type="ORF">C1SCF055_LOCUS43791</name>
</gene>
<evidence type="ECO:0000313" key="5">
    <source>
        <dbReference type="Proteomes" id="UP001152797"/>
    </source>
</evidence>
<evidence type="ECO:0000313" key="3">
    <source>
        <dbReference type="EMBL" id="CAL1172655.1"/>
    </source>
</evidence>
<evidence type="ECO:0000256" key="1">
    <source>
        <dbReference type="SAM" id="Phobius"/>
    </source>
</evidence>
<dbReference type="Proteomes" id="UP001152797">
    <property type="component" value="Unassembled WGS sequence"/>
</dbReference>
<accession>A0A9P1GR17</accession>
<dbReference type="EMBL" id="CAMXCT030006741">
    <property type="protein sequence ID" value="CAL4806592.1"/>
    <property type="molecule type" value="Genomic_DNA"/>
</dbReference>
<keyword evidence="1" id="KW-1133">Transmembrane helix</keyword>
<keyword evidence="1" id="KW-0812">Transmembrane</keyword>
<dbReference type="EMBL" id="CAMXCT010006741">
    <property type="protein sequence ID" value="CAI4019280.1"/>
    <property type="molecule type" value="Genomic_DNA"/>
</dbReference>
<reference evidence="2" key="1">
    <citation type="submission" date="2022-10" db="EMBL/GenBank/DDBJ databases">
        <authorList>
            <person name="Chen Y."/>
            <person name="Dougan E. K."/>
            <person name="Chan C."/>
            <person name="Rhodes N."/>
            <person name="Thang M."/>
        </authorList>
    </citation>
    <scope>NUCLEOTIDE SEQUENCE</scope>
</reference>
<sequence>MKCFFEVNMLTEIIKTASAVLMPPVKPIPGDSIPFGVFDFSDDIGDVSNNYSSISSYMLKHADQFLPDSNQPNNVALRRCPSNRFVTLGSLVPGPQQLWRSGPVAWKFSSMAEQMISFIQGGLLEGKRPEGAEFSPAESVNVLMEAPFFIKIAGMTGMKIFLPWSVQTACFLYPIQLISLLYDLLADSLLRNPDYLSIVSDVDIWSQWFLLSFRNEMLLPVLLQVLRIHISIDNLNAFFRGSEGARRGPWLVVCLGFRRRQMALVAVLPKLLVFLPALLITFLIGLLPTWIAASLLEKTTGKTYWHKDGPQLFVLYAFVLPSAVLVSRLFYHFSSGTYLCTHAKASLMPIHQGHLTMDAPLLSFLASMFFCSLAVVVPLRFFMAWFPETFGRGVFSFLSPAGFYIRWLENPLYDTSSMRLDPEAYEEHQQHFVKSEVMEECRYCKHLISLTSSHSTKWPSQAFIYDGLQQCWEFPCLHDFIFNAQRGATSPAELLGVIRRLRSRHAHWLHGALDEAEDFAEGLLQAEQLRRSATVKTKDFIIVIDGIFGMHTKKALLNFLSHDENLPRTPSIREGQWGQEGKRALQSYLKRTPAAAVCIGFGGKMFSEMVIEWFR</sequence>
<feature type="transmembrane region" description="Helical" evidence="1">
    <location>
        <begin position="161"/>
        <end position="185"/>
    </location>
</feature>
<keyword evidence="5" id="KW-1185">Reference proteome</keyword>
<comment type="caution">
    <text evidence="2">The sequence shown here is derived from an EMBL/GenBank/DDBJ whole genome shotgun (WGS) entry which is preliminary data.</text>
</comment>
<protein>
    <submittedName>
        <fullName evidence="4">Chitin synthase</fullName>
    </submittedName>
</protein>
<organism evidence="2">
    <name type="scientific">Cladocopium goreaui</name>
    <dbReference type="NCBI Taxonomy" id="2562237"/>
    <lineage>
        <taxon>Eukaryota</taxon>
        <taxon>Sar</taxon>
        <taxon>Alveolata</taxon>
        <taxon>Dinophyceae</taxon>
        <taxon>Suessiales</taxon>
        <taxon>Symbiodiniaceae</taxon>
        <taxon>Cladocopium</taxon>
    </lineage>
</organism>
<dbReference type="EMBL" id="CAMXCT020006741">
    <property type="protein sequence ID" value="CAL1172655.1"/>
    <property type="molecule type" value="Genomic_DNA"/>
</dbReference>
<dbReference type="AlphaFoldDB" id="A0A9P1GR17"/>